<feature type="compositionally biased region" description="Low complexity" evidence="1">
    <location>
        <begin position="345"/>
        <end position="358"/>
    </location>
</feature>
<feature type="region of interest" description="Disordered" evidence="1">
    <location>
        <begin position="342"/>
        <end position="441"/>
    </location>
</feature>
<sequence length="441" mass="47862">MPVTYSRSSPTQSSYLADIFDVDESIVLSDLVRSGEVSRLRRRGAIAIRDSITPQSPGTSGIRRHSSAPFLHPPPRPEPDTSENDEDDAEYPQNGTSRWFARFRPSFEEPPINRLDNTGGSRPFTPGGEAVLPQDGDGDSSSYVLFCGGRLRDGDWSNNPSNAPLTLDPPSRRRVFAFRPPPPTRRASHPRARRTNGCGVLVHLSAQPRRRQGTWVARGGAAESVARMDSRYFDCRVAARLTKSACGCVREGLGCRICGNPLGIIYVPCQAAADGLSTPQTISSVLPLTGRTQTAQNGPTARPPCGPNYWLPTCQRRRNAATEEIYNFFSDSVRAAPEFTFPTRPSSEVPPSWSWSTRPPSPTTPVALASQHPPATSTPVPFAPPWWTYELSDPLQAEGSHSDGDSTPQDDDGAEVDGAEKSEDTGPDHGGGASPFLWVEL</sequence>
<protein>
    <submittedName>
        <fullName evidence="2">Uncharacterized protein</fullName>
    </submittedName>
</protein>
<dbReference type="AlphaFoldDB" id="A0AAD4QH51"/>
<evidence type="ECO:0000256" key="1">
    <source>
        <dbReference type="SAM" id="MobiDB-lite"/>
    </source>
</evidence>
<proteinExistence type="predicted"/>
<evidence type="ECO:0000313" key="2">
    <source>
        <dbReference type="EMBL" id="KAH8999148.1"/>
    </source>
</evidence>
<reference evidence="2" key="1">
    <citation type="submission" date="2022-01" db="EMBL/GenBank/DDBJ databases">
        <title>Comparative genomics reveals a dynamic genome evolution in the ectomycorrhizal milk-cap (Lactarius) mushrooms.</title>
        <authorList>
            <consortium name="DOE Joint Genome Institute"/>
            <person name="Lebreton A."/>
            <person name="Tang N."/>
            <person name="Kuo A."/>
            <person name="LaButti K."/>
            <person name="Drula E."/>
            <person name="Barry K."/>
            <person name="Clum A."/>
            <person name="Lipzen A."/>
            <person name="Mousain D."/>
            <person name="Ng V."/>
            <person name="Wang R."/>
            <person name="Wang X."/>
            <person name="Dai Y."/>
            <person name="Henrissat B."/>
            <person name="Grigoriev I.V."/>
            <person name="Guerin-Laguette A."/>
            <person name="Yu F."/>
            <person name="Martin F.M."/>
        </authorList>
    </citation>
    <scope>NUCLEOTIDE SEQUENCE</scope>
    <source>
        <strain evidence="2">QP</strain>
    </source>
</reference>
<feature type="compositionally biased region" description="Acidic residues" evidence="1">
    <location>
        <begin position="408"/>
        <end position="417"/>
    </location>
</feature>
<feature type="compositionally biased region" description="Acidic residues" evidence="1">
    <location>
        <begin position="80"/>
        <end position="90"/>
    </location>
</feature>
<accession>A0AAD4QH51</accession>
<organism evidence="2 3">
    <name type="scientific">Lactarius akahatsu</name>
    <dbReference type="NCBI Taxonomy" id="416441"/>
    <lineage>
        <taxon>Eukaryota</taxon>
        <taxon>Fungi</taxon>
        <taxon>Dikarya</taxon>
        <taxon>Basidiomycota</taxon>
        <taxon>Agaricomycotina</taxon>
        <taxon>Agaricomycetes</taxon>
        <taxon>Russulales</taxon>
        <taxon>Russulaceae</taxon>
        <taxon>Lactarius</taxon>
    </lineage>
</organism>
<feature type="region of interest" description="Disordered" evidence="1">
    <location>
        <begin position="155"/>
        <end position="192"/>
    </location>
</feature>
<evidence type="ECO:0000313" key="3">
    <source>
        <dbReference type="Proteomes" id="UP001201163"/>
    </source>
</evidence>
<feature type="region of interest" description="Disordered" evidence="1">
    <location>
        <begin position="50"/>
        <end position="93"/>
    </location>
</feature>
<name>A0AAD4QH51_9AGAM</name>
<feature type="region of interest" description="Disordered" evidence="1">
    <location>
        <begin position="108"/>
        <end position="139"/>
    </location>
</feature>
<dbReference type="Proteomes" id="UP001201163">
    <property type="component" value="Unassembled WGS sequence"/>
</dbReference>
<keyword evidence="3" id="KW-1185">Reference proteome</keyword>
<comment type="caution">
    <text evidence="2">The sequence shown here is derived from an EMBL/GenBank/DDBJ whole genome shotgun (WGS) entry which is preliminary data.</text>
</comment>
<dbReference type="EMBL" id="JAKELL010000004">
    <property type="protein sequence ID" value="KAH8999148.1"/>
    <property type="molecule type" value="Genomic_DNA"/>
</dbReference>
<feature type="compositionally biased region" description="Basic and acidic residues" evidence="1">
    <location>
        <begin position="418"/>
        <end position="427"/>
    </location>
</feature>
<gene>
    <name evidence="2" type="ORF">EDB92DRAFT_936776</name>
</gene>